<gene>
    <name evidence="2" type="ORF">Z520_11753</name>
</gene>
<proteinExistence type="predicted"/>
<dbReference type="GeneID" id="27717499"/>
<dbReference type="Pfam" id="PF00646">
    <property type="entry name" value="F-box"/>
    <property type="match status" value="1"/>
</dbReference>
<dbReference type="AlphaFoldDB" id="A0A0D2JHC1"/>
<name>A0A0D2JHC1_9EURO</name>
<dbReference type="OrthoDB" id="4540788at2759"/>
<dbReference type="VEuPathDB" id="FungiDB:Z520_11753"/>
<accession>A0A0D2JHC1</accession>
<dbReference type="Proteomes" id="UP000053411">
    <property type="component" value="Unassembled WGS sequence"/>
</dbReference>
<feature type="domain" description="F-box" evidence="1">
    <location>
        <begin position="27"/>
        <end position="67"/>
    </location>
</feature>
<dbReference type="EMBL" id="KN848103">
    <property type="protein sequence ID" value="KIX92577.1"/>
    <property type="molecule type" value="Genomic_DNA"/>
</dbReference>
<dbReference type="CDD" id="cd09917">
    <property type="entry name" value="F-box_SF"/>
    <property type="match status" value="1"/>
</dbReference>
<evidence type="ECO:0000313" key="3">
    <source>
        <dbReference type="Proteomes" id="UP000053411"/>
    </source>
</evidence>
<dbReference type="RefSeq" id="XP_016626700.1">
    <property type="nucleotide sequence ID" value="XM_016782241.1"/>
</dbReference>
<keyword evidence="3" id="KW-1185">Reference proteome</keyword>
<organism evidence="2 3">
    <name type="scientific">Fonsecaea multimorphosa CBS 102226</name>
    <dbReference type="NCBI Taxonomy" id="1442371"/>
    <lineage>
        <taxon>Eukaryota</taxon>
        <taxon>Fungi</taxon>
        <taxon>Dikarya</taxon>
        <taxon>Ascomycota</taxon>
        <taxon>Pezizomycotina</taxon>
        <taxon>Eurotiomycetes</taxon>
        <taxon>Chaetothyriomycetidae</taxon>
        <taxon>Chaetothyriales</taxon>
        <taxon>Herpotrichiellaceae</taxon>
        <taxon>Fonsecaea</taxon>
    </lineage>
</organism>
<evidence type="ECO:0000313" key="2">
    <source>
        <dbReference type="EMBL" id="KIX92577.1"/>
    </source>
</evidence>
<protein>
    <recommendedName>
        <fullName evidence="1">F-box domain-containing protein</fullName>
    </recommendedName>
</protein>
<evidence type="ECO:0000259" key="1">
    <source>
        <dbReference type="Pfam" id="PF00646"/>
    </source>
</evidence>
<sequence length="215" mass="25769">MPPGGLWKPFIISQNVLTSPDNQSSPLFRLPHELLLEIFRLCRLPDQIAFAITCKHLLHVSTIVSLKVSRRECPDLQTMEKLLKVVRPLNKAGRVKKTWLNCLDCLRWRPRKKSYWTKKLQHLPFRDEMRATWMPWLDENSDNRVLRWNENYSLQCPECWYHEQVEKMLEFVRARKRWPEFEIPSAEVLEEKMCSWITSQHRYGVESSGLVRRRP</sequence>
<reference evidence="2 3" key="1">
    <citation type="submission" date="2015-01" db="EMBL/GenBank/DDBJ databases">
        <title>The Genome Sequence of Fonsecaea multimorphosa CBS 102226.</title>
        <authorList>
            <consortium name="The Broad Institute Genomics Platform"/>
            <person name="Cuomo C."/>
            <person name="de Hoog S."/>
            <person name="Gorbushina A."/>
            <person name="Stielow B."/>
            <person name="Teixiera M."/>
            <person name="Abouelleil A."/>
            <person name="Chapman S.B."/>
            <person name="Priest M."/>
            <person name="Young S.K."/>
            <person name="Wortman J."/>
            <person name="Nusbaum C."/>
            <person name="Birren B."/>
        </authorList>
    </citation>
    <scope>NUCLEOTIDE SEQUENCE [LARGE SCALE GENOMIC DNA]</scope>
    <source>
        <strain evidence="2 3">CBS 102226</strain>
    </source>
</reference>
<dbReference type="InterPro" id="IPR001810">
    <property type="entry name" value="F-box_dom"/>
</dbReference>